<protein>
    <recommendedName>
        <fullName evidence="4">Lamin tail domain-containing protein</fullName>
    </recommendedName>
</protein>
<evidence type="ECO:0008006" key="4">
    <source>
        <dbReference type="Google" id="ProtNLM"/>
    </source>
</evidence>
<proteinExistence type="predicted"/>
<accession>A0ABV3XI91</accession>
<keyword evidence="3" id="KW-1185">Reference proteome</keyword>
<dbReference type="EMBL" id="JBFNXQ010000066">
    <property type="protein sequence ID" value="MEX5720315.1"/>
    <property type="molecule type" value="Genomic_DNA"/>
</dbReference>
<reference evidence="2 3" key="1">
    <citation type="submission" date="2024-06" db="EMBL/GenBank/DDBJ databases">
        <title>Draft genome sequence of Geodermatophilus badlandi, a novel member of the Geodermatophilaceae isolated from badland sedimentary rocks in the Red desert, Wyoming, USA.</title>
        <authorList>
            <person name="Ben Tekaya S."/>
            <person name="Nouioui I."/>
            <person name="Flores G.M."/>
            <person name="Shaal M.N."/>
            <person name="Bredoire F."/>
            <person name="Basile F."/>
            <person name="Van Diepen L."/>
            <person name="Ward N.L."/>
        </authorList>
    </citation>
    <scope>NUCLEOTIDE SEQUENCE [LARGE SCALE GENOMIC DNA]</scope>
    <source>
        <strain evidence="2 3">WL48A</strain>
    </source>
</reference>
<dbReference type="RefSeq" id="WP_369209020.1">
    <property type="nucleotide sequence ID" value="NZ_JBFNXQ010000066.1"/>
</dbReference>
<gene>
    <name evidence="2" type="ORF">ABQ292_18285</name>
</gene>
<feature type="region of interest" description="Disordered" evidence="1">
    <location>
        <begin position="106"/>
        <end position="138"/>
    </location>
</feature>
<evidence type="ECO:0000313" key="3">
    <source>
        <dbReference type="Proteomes" id="UP001560045"/>
    </source>
</evidence>
<feature type="compositionally biased region" description="Polar residues" evidence="1">
    <location>
        <begin position="106"/>
        <end position="115"/>
    </location>
</feature>
<sequence length="138" mass="14864">MNTTGQCGWNDPADLPVVEDMWHHEEDAGRQSYRITNTSDFVENVHVLATGTFYGTGGYVGSTGDLVRQTVALQPRSSVQVESTGLLPYGPCGVYTAWTAAGGGVNSASHTWTSEPRTEEWDLRDGHNGGLDCSPDDD</sequence>
<name>A0ABV3XI91_9ACTN</name>
<comment type="caution">
    <text evidence="2">The sequence shown here is derived from an EMBL/GenBank/DDBJ whole genome shotgun (WGS) entry which is preliminary data.</text>
</comment>
<feature type="compositionally biased region" description="Basic and acidic residues" evidence="1">
    <location>
        <begin position="116"/>
        <end position="127"/>
    </location>
</feature>
<evidence type="ECO:0000313" key="2">
    <source>
        <dbReference type="EMBL" id="MEX5720315.1"/>
    </source>
</evidence>
<evidence type="ECO:0000256" key="1">
    <source>
        <dbReference type="SAM" id="MobiDB-lite"/>
    </source>
</evidence>
<organism evidence="2 3">
    <name type="scientific">Geodermatophilus maliterrae</name>
    <dbReference type="NCBI Taxonomy" id="3162531"/>
    <lineage>
        <taxon>Bacteria</taxon>
        <taxon>Bacillati</taxon>
        <taxon>Actinomycetota</taxon>
        <taxon>Actinomycetes</taxon>
        <taxon>Geodermatophilales</taxon>
        <taxon>Geodermatophilaceae</taxon>
        <taxon>Geodermatophilus</taxon>
    </lineage>
</organism>
<dbReference type="Proteomes" id="UP001560045">
    <property type="component" value="Unassembled WGS sequence"/>
</dbReference>